<dbReference type="InterPro" id="IPR036225">
    <property type="entry name" value="SRP/SRP_N"/>
</dbReference>
<dbReference type="InterPro" id="IPR000897">
    <property type="entry name" value="SRP54_GTPase_dom"/>
</dbReference>
<proteinExistence type="inferred from homology"/>
<keyword evidence="5 10" id="KW-0694">RNA-binding</keyword>
<dbReference type="EMBL" id="DUIH01000011">
    <property type="protein sequence ID" value="HIH69557.1"/>
    <property type="molecule type" value="Genomic_DNA"/>
</dbReference>
<comment type="caution">
    <text evidence="12">The sequence shown here is derived from an EMBL/GenBank/DDBJ whole genome shotgun (WGS) entry which is preliminary data.</text>
</comment>
<name>A0A832VX34_9EURY</name>
<dbReference type="SMART" id="SM00382">
    <property type="entry name" value="AAA"/>
    <property type="match status" value="1"/>
</dbReference>
<evidence type="ECO:0000256" key="5">
    <source>
        <dbReference type="ARBA" id="ARBA00022884"/>
    </source>
</evidence>
<dbReference type="Pfam" id="PF02978">
    <property type="entry name" value="SRP_SPB"/>
    <property type="match status" value="1"/>
</dbReference>
<evidence type="ECO:0000313" key="13">
    <source>
        <dbReference type="Proteomes" id="UP000600363"/>
    </source>
</evidence>
<keyword evidence="7 10" id="KW-0733">Signal recognition particle</keyword>
<comment type="domain">
    <text evidence="10">Composed of three domains: the N-terminal N domain, which is responsible for interactions with the ribosome, the central G domain, which binds GTP, and the C-terminal M domain, which binds the RNA and the signal sequence of the RNC.</text>
</comment>
<dbReference type="GO" id="GO:0005525">
    <property type="term" value="F:GTP binding"/>
    <property type="evidence" value="ECO:0007669"/>
    <property type="project" value="UniProtKB-UniRule"/>
</dbReference>
<comment type="subcellular location">
    <subcellularLocation>
        <location evidence="10">Cytoplasm</location>
    </subcellularLocation>
    <text evidence="10">The SRP-RNC complex is targeted to the cytoplasmic membrane.</text>
</comment>
<keyword evidence="2 10" id="KW-0963">Cytoplasm</keyword>
<dbReference type="SMART" id="SM00962">
    <property type="entry name" value="SRP54"/>
    <property type="match status" value="1"/>
</dbReference>
<feature type="binding site" evidence="10">
    <location>
        <begin position="242"/>
        <end position="245"/>
    </location>
    <ligand>
        <name>GTP</name>
        <dbReference type="ChEBI" id="CHEBI:37565"/>
    </ligand>
</feature>
<evidence type="ECO:0000256" key="6">
    <source>
        <dbReference type="ARBA" id="ARBA00023134"/>
    </source>
</evidence>
<dbReference type="GO" id="GO:0006614">
    <property type="term" value="P:SRP-dependent cotranslational protein targeting to membrane"/>
    <property type="evidence" value="ECO:0007669"/>
    <property type="project" value="InterPro"/>
</dbReference>
<evidence type="ECO:0000256" key="4">
    <source>
        <dbReference type="ARBA" id="ARBA00022801"/>
    </source>
</evidence>
<dbReference type="PANTHER" id="PTHR11564:SF5">
    <property type="entry name" value="SIGNAL RECOGNITION PARTICLE SUBUNIT SRP54"/>
    <property type="match status" value="1"/>
</dbReference>
<evidence type="ECO:0000256" key="10">
    <source>
        <dbReference type="HAMAP-Rule" id="MF_00306"/>
    </source>
</evidence>
<dbReference type="Gene3D" id="1.20.120.140">
    <property type="entry name" value="Signal recognition particle SRP54, nucleotide-binding domain"/>
    <property type="match status" value="1"/>
</dbReference>
<evidence type="ECO:0000256" key="2">
    <source>
        <dbReference type="ARBA" id="ARBA00022490"/>
    </source>
</evidence>
<evidence type="ECO:0000256" key="7">
    <source>
        <dbReference type="ARBA" id="ARBA00023135"/>
    </source>
</evidence>
<dbReference type="InterPro" id="IPR027417">
    <property type="entry name" value="P-loop_NTPase"/>
</dbReference>
<dbReference type="AlphaFoldDB" id="A0A832VX34"/>
<dbReference type="InterPro" id="IPR042101">
    <property type="entry name" value="SRP54_N_sf"/>
</dbReference>
<feature type="binding site" evidence="10">
    <location>
        <begin position="104"/>
        <end position="111"/>
    </location>
    <ligand>
        <name>GTP</name>
        <dbReference type="ChEBI" id="CHEBI:37565"/>
    </ligand>
</feature>
<evidence type="ECO:0000256" key="3">
    <source>
        <dbReference type="ARBA" id="ARBA00022741"/>
    </source>
</evidence>
<keyword evidence="3 10" id="KW-0547">Nucleotide-binding</keyword>
<reference evidence="12" key="1">
    <citation type="journal article" date="2020" name="bioRxiv">
        <title>A rank-normalized archaeal taxonomy based on genome phylogeny resolves widespread incomplete and uneven classifications.</title>
        <authorList>
            <person name="Rinke C."/>
            <person name="Chuvochina M."/>
            <person name="Mussig A.J."/>
            <person name="Chaumeil P.-A."/>
            <person name="Waite D.W."/>
            <person name="Whitman W.B."/>
            <person name="Parks D.H."/>
            <person name="Hugenholtz P."/>
        </authorList>
    </citation>
    <scope>NUCLEOTIDE SEQUENCE</scope>
    <source>
        <strain evidence="12">UBA12518</strain>
    </source>
</reference>
<comment type="catalytic activity">
    <reaction evidence="10">
        <text>GTP + H2O = GDP + phosphate + H(+)</text>
        <dbReference type="Rhea" id="RHEA:19669"/>
        <dbReference type="ChEBI" id="CHEBI:15377"/>
        <dbReference type="ChEBI" id="CHEBI:15378"/>
        <dbReference type="ChEBI" id="CHEBI:37565"/>
        <dbReference type="ChEBI" id="CHEBI:43474"/>
        <dbReference type="ChEBI" id="CHEBI:58189"/>
        <dbReference type="EC" id="3.6.5.4"/>
    </reaction>
</comment>
<evidence type="ECO:0000256" key="1">
    <source>
        <dbReference type="ARBA" id="ARBA00005450"/>
    </source>
</evidence>
<dbReference type="InterPro" id="IPR004125">
    <property type="entry name" value="Signal_recog_particle_SRP54_M"/>
</dbReference>
<evidence type="ECO:0000313" key="12">
    <source>
        <dbReference type="EMBL" id="HIH69557.1"/>
    </source>
</evidence>
<dbReference type="GO" id="GO:0008312">
    <property type="term" value="F:7S RNA binding"/>
    <property type="evidence" value="ECO:0007669"/>
    <property type="project" value="UniProtKB-UniRule"/>
</dbReference>
<comment type="similarity">
    <text evidence="1 10">Belongs to the GTP-binding SRP family. SRP54 subfamily.</text>
</comment>
<dbReference type="PROSITE" id="PS00300">
    <property type="entry name" value="SRP54"/>
    <property type="match status" value="1"/>
</dbReference>
<dbReference type="EC" id="3.6.5.4" evidence="10"/>
<dbReference type="SMART" id="SM00963">
    <property type="entry name" value="SRP54_N"/>
    <property type="match status" value="1"/>
</dbReference>
<dbReference type="Gene3D" id="1.10.260.30">
    <property type="entry name" value="Signal recognition particle, SRP54 subunit, M-domain"/>
    <property type="match status" value="1"/>
</dbReference>
<dbReference type="InterPro" id="IPR036891">
    <property type="entry name" value="Signal_recog_part_SRP54_M_sf"/>
</dbReference>
<comment type="subunit">
    <text evidence="9 10">Part of the signal recognition particle protein translocation system, which is composed of SRP and FtsY. Archaeal SRP consists of a 7S RNA molecule of 300 nucleotides and two protein subunits: SRP54 and SRP19.</text>
</comment>
<sequence>MMLEKLSEGLQGALSKLMGAGHISEPLVNDVVKDIQRALLSADVNVKLVLQLSNNIKQQALHTKPPAGASPKAHVLSVVYRELVGILGRGTTLTLGKHTIMLVGLQGSGKTSTTAKLARYFQRKGLRPYVICADTYRPGAYEQLSTLCERLAVPFYGEKDTKDAVGLVERGLKEAAGHDVVLIDTAGRHALESELIEEMKAIHAVSNPDHTFLVLDAALGQGASVQARAFNEAVGITGIIITKLDGTAKGGGALSAVAETGAPIAFIGTGETPDELEPFDPERFISKLLGMGDIQSLIERAQETLREDEIDVNKLVSGRFTLRDFYKQLEAMNKLGPLKQVMQMLPFGGMGIKLTEKDYEMTKSMLSKFKVIMDSMTSAELDDPKLIDQSRIVRIARGSGTTPEDVRALLKYYRTMQKAMKSLGSGRLTKSMMKRLGVQ</sequence>
<keyword evidence="6 10" id="KW-0342">GTP-binding</keyword>
<comment type="function">
    <text evidence="10">Involved in targeting and insertion of nascent membrane proteins into the cytoplasmic membrane. Binds to the hydrophobic signal sequence of the ribosome-nascent chain (RNC) as it emerges from the ribosomes. The SRP-RNC complex is then targeted to the cytoplasmic membrane where it interacts with the SRP receptor FtsY.</text>
</comment>
<dbReference type="InterPro" id="IPR003593">
    <property type="entry name" value="AAA+_ATPase"/>
</dbReference>
<evidence type="ECO:0000256" key="8">
    <source>
        <dbReference type="ARBA" id="ARBA00023274"/>
    </source>
</evidence>
<dbReference type="GO" id="GO:0048500">
    <property type="term" value="C:signal recognition particle"/>
    <property type="evidence" value="ECO:0007669"/>
    <property type="project" value="UniProtKB-UniRule"/>
</dbReference>
<organism evidence="12 13">
    <name type="scientific">Methermicoccus shengliensis</name>
    <dbReference type="NCBI Taxonomy" id="660064"/>
    <lineage>
        <taxon>Archaea</taxon>
        <taxon>Methanobacteriati</taxon>
        <taxon>Methanobacteriota</taxon>
        <taxon>Stenosarchaea group</taxon>
        <taxon>Methanomicrobia</taxon>
        <taxon>Methanosarcinales</taxon>
        <taxon>Methermicoccaceae</taxon>
        <taxon>Methermicoccus</taxon>
    </lineage>
</organism>
<dbReference type="Pfam" id="PF00448">
    <property type="entry name" value="SRP54"/>
    <property type="match status" value="1"/>
</dbReference>
<dbReference type="InterPro" id="IPR022941">
    <property type="entry name" value="SRP54"/>
</dbReference>
<protein>
    <recommendedName>
        <fullName evidence="10">Signal recognition particle 54 kDa protein</fullName>
        <shortName evidence="10">SRP54</shortName>
        <ecNumber evidence="10">3.6.5.4</ecNumber>
    </recommendedName>
</protein>
<dbReference type="Proteomes" id="UP000600363">
    <property type="component" value="Unassembled WGS sequence"/>
</dbReference>
<dbReference type="SUPFAM" id="SSF47446">
    <property type="entry name" value="Signal peptide-binding domain"/>
    <property type="match status" value="1"/>
</dbReference>
<dbReference type="RefSeq" id="WP_042687288.1">
    <property type="nucleotide sequence ID" value="NZ_DUIH01000011.1"/>
</dbReference>
<keyword evidence="4 10" id="KW-0378">Hydrolase</keyword>
<dbReference type="CDD" id="cd17875">
    <property type="entry name" value="SRP54_G"/>
    <property type="match status" value="1"/>
</dbReference>
<dbReference type="FunFam" id="3.40.50.300:FF:000022">
    <property type="entry name" value="Signal recognition particle 54 kDa subunit"/>
    <property type="match status" value="1"/>
</dbReference>
<dbReference type="SUPFAM" id="SSF52540">
    <property type="entry name" value="P-loop containing nucleoside triphosphate hydrolases"/>
    <property type="match status" value="1"/>
</dbReference>
<accession>A0A832VX34</accession>
<dbReference type="GO" id="GO:0003924">
    <property type="term" value="F:GTPase activity"/>
    <property type="evidence" value="ECO:0007669"/>
    <property type="project" value="UniProtKB-UniRule"/>
</dbReference>
<dbReference type="HAMAP" id="MF_00306">
    <property type="entry name" value="SRP54"/>
    <property type="match status" value="1"/>
</dbReference>
<dbReference type="PANTHER" id="PTHR11564">
    <property type="entry name" value="SIGNAL RECOGNITION PARTICLE 54K PROTEIN SRP54"/>
    <property type="match status" value="1"/>
</dbReference>
<dbReference type="Gene3D" id="3.40.50.300">
    <property type="entry name" value="P-loop containing nucleotide triphosphate hydrolases"/>
    <property type="match status" value="1"/>
</dbReference>
<feature type="domain" description="SRP54-type proteins GTP-binding" evidence="11">
    <location>
        <begin position="263"/>
        <end position="276"/>
    </location>
</feature>
<dbReference type="Pfam" id="PF02881">
    <property type="entry name" value="SRP54_N"/>
    <property type="match status" value="1"/>
</dbReference>
<keyword evidence="8 10" id="KW-0687">Ribonucleoprotein</keyword>
<evidence type="ECO:0000256" key="9">
    <source>
        <dbReference type="ARBA" id="ARBA00064051"/>
    </source>
</evidence>
<dbReference type="SUPFAM" id="SSF47364">
    <property type="entry name" value="Domain of the SRP/SRP receptor G-proteins"/>
    <property type="match status" value="1"/>
</dbReference>
<feature type="binding site" evidence="10">
    <location>
        <begin position="184"/>
        <end position="188"/>
    </location>
    <ligand>
        <name>GTP</name>
        <dbReference type="ChEBI" id="CHEBI:37565"/>
    </ligand>
</feature>
<gene>
    <name evidence="12" type="primary">ffh</name>
    <name evidence="10" type="synonym">srp54</name>
    <name evidence="12" type="ORF">HA299_02890</name>
</gene>
<evidence type="ECO:0000259" key="11">
    <source>
        <dbReference type="PROSITE" id="PS00300"/>
    </source>
</evidence>
<dbReference type="InterPro" id="IPR013822">
    <property type="entry name" value="Signal_recog_particl_SRP54_hlx"/>
</dbReference>